<evidence type="ECO:0000313" key="2">
    <source>
        <dbReference type="EMBL" id="GJS90543.1"/>
    </source>
</evidence>
<dbReference type="Proteomes" id="UP001151760">
    <property type="component" value="Unassembled WGS sequence"/>
</dbReference>
<sequence length="76" mass="8159">MIIRSWLRLYCQRPFAVDSLIQRIMPPKARPMTQAAIEQLITQRVNAALVADRANRGNVGGDVGGNSEGPAGGARG</sequence>
<dbReference type="EMBL" id="BQNB010011435">
    <property type="protein sequence ID" value="GJS90543.1"/>
    <property type="molecule type" value="Genomic_DNA"/>
</dbReference>
<name>A0ABQ4ZNU3_9ASTR</name>
<comment type="caution">
    <text evidence="2">The sequence shown here is derived from an EMBL/GenBank/DDBJ whole genome shotgun (WGS) entry which is preliminary data.</text>
</comment>
<organism evidence="2 3">
    <name type="scientific">Tanacetum coccineum</name>
    <dbReference type="NCBI Taxonomy" id="301880"/>
    <lineage>
        <taxon>Eukaryota</taxon>
        <taxon>Viridiplantae</taxon>
        <taxon>Streptophyta</taxon>
        <taxon>Embryophyta</taxon>
        <taxon>Tracheophyta</taxon>
        <taxon>Spermatophyta</taxon>
        <taxon>Magnoliopsida</taxon>
        <taxon>eudicotyledons</taxon>
        <taxon>Gunneridae</taxon>
        <taxon>Pentapetalae</taxon>
        <taxon>asterids</taxon>
        <taxon>campanulids</taxon>
        <taxon>Asterales</taxon>
        <taxon>Asteraceae</taxon>
        <taxon>Asteroideae</taxon>
        <taxon>Anthemideae</taxon>
        <taxon>Anthemidinae</taxon>
        <taxon>Tanacetum</taxon>
    </lineage>
</organism>
<feature type="compositionally biased region" description="Gly residues" evidence="1">
    <location>
        <begin position="58"/>
        <end position="76"/>
    </location>
</feature>
<gene>
    <name evidence="2" type="ORF">Tco_0773179</name>
</gene>
<feature type="region of interest" description="Disordered" evidence="1">
    <location>
        <begin position="55"/>
        <end position="76"/>
    </location>
</feature>
<reference evidence="2" key="1">
    <citation type="journal article" date="2022" name="Int. J. Mol. Sci.">
        <title>Draft Genome of Tanacetum Coccineum: Genomic Comparison of Closely Related Tanacetum-Family Plants.</title>
        <authorList>
            <person name="Yamashiro T."/>
            <person name="Shiraishi A."/>
            <person name="Nakayama K."/>
            <person name="Satake H."/>
        </authorList>
    </citation>
    <scope>NUCLEOTIDE SEQUENCE</scope>
</reference>
<evidence type="ECO:0000256" key="1">
    <source>
        <dbReference type="SAM" id="MobiDB-lite"/>
    </source>
</evidence>
<evidence type="ECO:0000313" key="3">
    <source>
        <dbReference type="Proteomes" id="UP001151760"/>
    </source>
</evidence>
<keyword evidence="3" id="KW-1185">Reference proteome</keyword>
<reference evidence="2" key="2">
    <citation type="submission" date="2022-01" db="EMBL/GenBank/DDBJ databases">
        <authorList>
            <person name="Yamashiro T."/>
            <person name="Shiraishi A."/>
            <person name="Satake H."/>
            <person name="Nakayama K."/>
        </authorList>
    </citation>
    <scope>NUCLEOTIDE SEQUENCE</scope>
</reference>
<protein>
    <submittedName>
        <fullName evidence="2">Uncharacterized protein</fullName>
    </submittedName>
</protein>
<accession>A0ABQ4ZNU3</accession>
<proteinExistence type="predicted"/>